<proteinExistence type="predicted"/>
<dbReference type="Pfam" id="PF13289">
    <property type="entry name" value="SIR2_2"/>
    <property type="match status" value="1"/>
</dbReference>
<dbReference type="AlphaFoldDB" id="A0A1N6WX66"/>
<evidence type="ECO:0000313" key="2">
    <source>
        <dbReference type="Proteomes" id="UP000186400"/>
    </source>
</evidence>
<dbReference type="Proteomes" id="UP000186400">
    <property type="component" value="Unassembled WGS sequence"/>
</dbReference>
<accession>A0A1N6WX66</accession>
<dbReference type="OrthoDB" id="198887at2"/>
<name>A0A1N6WX66_9SPIO</name>
<keyword evidence="2" id="KW-1185">Reference proteome</keyword>
<dbReference type="EMBL" id="FTMS01000019">
    <property type="protein sequence ID" value="SIQ94677.1"/>
    <property type="molecule type" value="Genomic_DNA"/>
</dbReference>
<protein>
    <submittedName>
        <fullName evidence="1">SIR2-like domain-containing protein</fullName>
    </submittedName>
</protein>
<dbReference type="RefSeq" id="WP_159438804.1">
    <property type="nucleotide sequence ID" value="NZ_FTMS01000019.1"/>
</dbReference>
<gene>
    <name evidence="1" type="ORF">SAMN05920897_11924</name>
</gene>
<reference evidence="2" key="1">
    <citation type="submission" date="2017-01" db="EMBL/GenBank/DDBJ databases">
        <authorList>
            <person name="Varghese N."/>
            <person name="Submissions S."/>
        </authorList>
    </citation>
    <scope>NUCLEOTIDE SEQUENCE [LARGE SCALE GENOMIC DNA]</scope>
    <source>
        <strain evidence="2">ASpG1</strain>
    </source>
</reference>
<organism evidence="1 2">
    <name type="scientific">Alkalispirochaeta americana</name>
    <dbReference type="NCBI Taxonomy" id="159291"/>
    <lineage>
        <taxon>Bacteria</taxon>
        <taxon>Pseudomonadati</taxon>
        <taxon>Spirochaetota</taxon>
        <taxon>Spirochaetia</taxon>
        <taxon>Spirochaetales</taxon>
        <taxon>Spirochaetaceae</taxon>
        <taxon>Alkalispirochaeta</taxon>
    </lineage>
</organism>
<sequence>MIGNDVNNQSSNINWNNILNDIITYCNYNNDIDFNNVPFPLIYEQIYLYSKKFNYDKESLNEYQLKEFIGNIVDSGKINEIHKLIVDFGSNNVITTNYDYNLELAISGKEFSRKNQGIVNEKKYSVFRHTKNNDINIWHIHGESALPDTITLGFEHYGGQLQHLRNYITGALNYKNTNIQKFDIEKIIKNKNQYTSWVDIFFSNDIHILGLGLNYQEIDIWWLISNRARLLNKMNMDIHTIYYHCPEKHFSKSKSDIMMSLGIVTKVMNYEGTEYYKRVLGEIDNLTTAST</sequence>
<evidence type="ECO:0000313" key="1">
    <source>
        <dbReference type="EMBL" id="SIQ94677.1"/>
    </source>
</evidence>